<feature type="transmembrane region" description="Helical" evidence="1">
    <location>
        <begin position="133"/>
        <end position="153"/>
    </location>
</feature>
<dbReference type="RefSeq" id="WP_108560033.1">
    <property type="nucleotide sequence ID" value="NZ_MUXE01000014.1"/>
</dbReference>
<accession>A0A363CXI2</accession>
<feature type="transmembrane region" description="Helical" evidence="1">
    <location>
        <begin position="235"/>
        <end position="254"/>
    </location>
</feature>
<feature type="transmembrane region" description="Helical" evidence="1">
    <location>
        <begin position="275"/>
        <end position="301"/>
    </location>
</feature>
<gene>
    <name evidence="2" type="ORF">B0174_09395</name>
</gene>
<dbReference type="Proteomes" id="UP000251135">
    <property type="component" value="Unassembled WGS sequence"/>
</dbReference>
<evidence type="ECO:0000313" key="2">
    <source>
        <dbReference type="EMBL" id="PUE63752.1"/>
    </source>
</evidence>
<feature type="transmembrane region" description="Helical" evidence="1">
    <location>
        <begin position="173"/>
        <end position="195"/>
    </location>
</feature>
<evidence type="ECO:0000256" key="1">
    <source>
        <dbReference type="SAM" id="Phobius"/>
    </source>
</evidence>
<keyword evidence="1" id="KW-0812">Transmembrane</keyword>
<feature type="transmembrane region" description="Helical" evidence="1">
    <location>
        <begin position="207"/>
        <end position="229"/>
    </location>
</feature>
<reference evidence="2 3" key="1">
    <citation type="submission" date="2017-02" db="EMBL/GenBank/DDBJ databases">
        <title>Arcobacter caeni sp. nov, a new Arcobacter species isolated from reclaimed water.</title>
        <authorList>
            <person name="Figueras M.J."/>
            <person name="Perez-Cataluna A."/>
            <person name="Salas-Masso N."/>
        </authorList>
    </citation>
    <scope>NUCLEOTIDE SEQUENCE [LARGE SCALE GENOMIC DNA]</scope>
    <source>
        <strain evidence="2 3">RW17-10</strain>
    </source>
</reference>
<proteinExistence type="predicted"/>
<feature type="transmembrane region" description="Helical" evidence="1">
    <location>
        <begin position="424"/>
        <end position="440"/>
    </location>
</feature>
<keyword evidence="1" id="KW-1133">Transmembrane helix</keyword>
<sequence length="446" mass="51692">MVERNKMYLFLVALTCIVFYFFSNIKNINEGSSGLLFLGAFLLLGSFFIIYELFSSKRMFFRKSFIFLIVFVSYFVYRIVVDMENFYFLKVFTIGTTGGIVLFYFLGAIVSFHLVIIKNAVLQKKDNLKIFNIFFFLFSFFFLLIFLNSYYVLSASLSQNLFLITTLNGNYQRPGTFLTISFLMYSPLYILFLVLNNKYKNEHKVLIVVMTIVYLISNIGSILLSQMIASNNATVTLMGMLFLTLVFIVYIHYFKIDRFILNNKIILRNIVFNKNALLLMISIGIVVVLSIFTFIGTISIFDMNLSRFRIFGFGAQELSSVSSRIELWKNFSTHFNYSPIFGNMAVDRLTTGDGTYVHSFVGSLLTHLGVVGFSLFFIYLYFAIKEFFDIKQNFIENKIIKLYLFCLFLGIFAIAIAGVHLSWIPLWFLLGLIFPTFILQDKKKKI</sequence>
<organism evidence="2 3">
    <name type="scientific">Arcobacter caeni</name>
    <dbReference type="NCBI Taxonomy" id="1912877"/>
    <lineage>
        <taxon>Bacteria</taxon>
        <taxon>Pseudomonadati</taxon>
        <taxon>Campylobacterota</taxon>
        <taxon>Epsilonproteobacteria</taxon>
        <taxon>Campylobacterales</taxon>
        <taxon>Arcobacteraceae</taxon>
        <taxon>Arcobacter</taxon>
    </lineage>
</organism>
<keyword evidence="3" id="KW-1185">Reference proteome</keyword>
<feature type="transmembrane region" description="Helical" evidence="1">
    <location>
        <begin position="402"/>
        <end position="418"/>
    </location>
</feature>
<dbReference type="AlphaFoldDB" id="A0A363CXI2"/>
<protein>
    <submittedName>
        <fullName evidence="2">Uncharacterized protein</fullName>
    </submittedName>
</protein>
<feature type="transmembrane region" description="Helical" evidence="1">
    <location>
        <begin position="35"/>
        <end position="53"/>
    </location>
</feature>
<evidence type="ECO:0000313" key="3">
    <source>
        <dbReference type="Proteomes" id="UP000251135"/>
    </source>
</evidence>
<feature type="transmembrane region" description="Helical" evidence="1">
    <location>
        <begin position="65"/>
        <end position="81"/>
    </location>
</feature>
<keyword evidence="1" id="KW-0472">Membrane</keyword>
<feature type="transmembrane region" description="Helical" evidence="1">
    <location>
        <begin position="7"/>
        <end position="23"/>
    </location>
</feature>
<name>A0A363CXI2_9BACT</name>
<feature type="transmembrane region" description="Helical" evidence="1">
    <location>
        <begin position="101"/>
        <end position="121"/>
    </location>
</feature>
<comment type="caution">
    <text evidence="2">The sequence shown here is derived from an EMBL/GenBank/DDBJ whole genome shotgun (WGS) entry which is preliminary data.</text>
</comment>
<dbReference type="OrthoDB" id="9256115at2"/>
<dbReference type="EMBL" id="MUXE01000014">
    <property type="protein sequence ID" value="PUE63752.1"/>
    <property type="molecule type" value="Genomic_DNA"/>
</dbReference>
<feature type="transmembrane region" description="Helical" evidence="1">
    <location>
        <begin position="356"/>
        <end position="382"/>
    </location>
</feature>